<name>A0A8R7TZL4_TRIUA</name>
<dbReference type="GO" id="GO:0000055">
    <property type="term" value="P:ribosomal large subunit export from nucleus"/>
    <property type="evidence" value="ECO:0007669"/>
    <property type="project" value="TreeGrafter"/>
</dbReference>
<dbReference type="Gramene" id="TuG1812G0300004660.01.T01">
    <property type="protein sequence ID" value="TuG1812G0300004660.01.T01"/>
    <property type="gene ID" value="TuG1812G0300004660.01"/>
</dbReference>
<dbReference type="PANTHER" id="PTHR11223:SF6">
    <property type="entry name" value="EXPORTIN-5 C-TERMINAL DOMAIN-CONTAINING PROTEIN"/>
    <property type="match status" value="1"/>
</dbReference>
<dbReference type="GO" id="GO:0005737">
    <property type="term" value="C:cytoplasm"/>
    <property type="evidence" value="ECO:0007669"/>
    <property type="project" value="TreeGrafter"/>
</dbReference>
<dbReference type="Proteomes" id="UP000015106">
    <property type="component" value="Chromosome 3"/>
</dbReference>
<proteinExistence type="predicted"/>
<reference evidence="1" key="2">
    <citation type="submission" date="2018-03" db="EMBL/GenBank/DDBJ databases">
        <title>The Triticum urartu genome reveals the dynamic nature of wheat genome evolution.</title>
        <authorList>
            <person name="Ling H."/>
            <person name="Ma B."/>
            <person name="Shi X."/>
            <person name="Liu H."/>
            <person name="Dong L."/>
            <person name="Sun H."/>
            <person name="Cao Y."/>
            <person name="Gao Q."/>
            <person name="Zheng S."/>
            <person name="Li Y."/>
            <person name="Yu Y."/>
            <person name="Du H."/>
            <person name="Qi M."/>
            <person name="Li Y."/>
            <person name="Yu H."/>
            <person name="Cui Y."/>
            <person name="Wang N."/>
            <person name="Chen C."/>
            <person name="Wu H."/>
            <person name="Zhao Y."/>
            <person name="Zhang J."/>
            <person name="Li Y."/>
            <person name="Zhou W."/>
            <person name="Zhang B."/>
            <person name="Hu W."/>
            <person name="Eijk M."/>
            <person name="Tang J."/>
            <person name="Witsenboer H."/>
            <person name="Zhao S."/>
            <person name="Li Z."/>
            <person name="Zhang A."/>
            <person name="Wang D."/>
            <person name="Liang C."/>
        </authorList>
    </citation>
    <scope>NUCLEOTIDE SEQUENCE [LARGE SCALE GENOMIC DNA]</scope>
    <source>
        <strain evidence="1">cv. G1812</strain>
    </source>
</reference>
<dbReference type="InterPro" id="IPR045065">
    <property type="entry name" value="XPO1/5"/>
</dbReference>
<protein>
    <submittedName>
        <fullName evidence="1">Uncharacterized protein</fullName>
    </submittedName>
</protein>
<organism evidence="1 2">
    <name type="scientific">Triticum urartu</name>
    <name type="common">Red wild einkorn</name>
    <name type="synonym">Crithodium urartu</name>
    <dbReference type="NCBI Taxonomy" id="4572"/>
    <lineage>
        <taxon>Eukaryota</taxon>
        <taxon>Viridiplantae</taxon>
        <taxon>Streptophyta</taxon>
        <taxon>Embryophyta</taxon>
        <taxon>Tracheophyta</taxon>
        <taxon>Spermatophyta</taxon>
        <taxon>Magnoliopsida</taxon>
        <taxon>Liliopsida</taxon>
        <taxon>Poales</taxon>
        <taxon>Poaceae</taxon>
        <taxon>BOP clade</taxon>
        <taxon>Pooideae</taxon>
        <taxon>Triticodae</taxon>
        <taxon>Triticeae</taxon>
        <taxon>Triticinae</taxon>
        <taxon>Triticum</taxon>
    </lineage>
</organism>
<dbReference type="PANTHER" id="PTHR11223">
    <property type="entry name" value="EXPORTIN 1/5"/>
    <property type="match status" value="1"/>
</dbReference>
<dbReference type="EnsemblPlants" id="TuG1812G0300004660.01.T01">
    <property type="protein sequence ID" value="TuG1812G0300004660.01.T01"/>
    <property type="gene ID" value="TuG1812G0300004660.01"/>
</dbReference>
<evidence type="ECO:0000313" key="2">
    <source>
        <dbReference type="Proteomes" id="UP000015106"/>
    </source>
</evidence>
<evidence type="ECO:0000313" key="1">
    <source>
        <dbReference type="EnsemblPlants" id="TuG1812G0300004660.01.T01"/>
    </source>
</evidence>
<dbReference type="GO" id="GO:0006611">
    <property type="term" value="P:protein export from nucleus"/>
    <property type="evidence" value="ECO:0007669"/>
    <property type="project" value="InterPro"/>
</dbReference>
<dbReference type="GO" id="GO:0000056">
    <property type="term" value="P:ribosomal small subunit export from nucleus"/>
    <property type="evidence" value="ECO:0007669"/>
    <property type="project" value="TreeGrafter"/>
</dbReference>
<dbReference type="GO" id="GO:0005634">
    <property type="term" value="C:nucleus"/>
    <property type="evidence" value="ECO:0007669"/>
    <property type="project" value="TreeGrafter"/>
</dbReference>
<accession>A0A8R7TZL4</accession>
<sequence length="186" mass="22491">MKGEQEDRKMCMDGFSDWFEKELEDLHRRASLPAPIFFPKYLVWNWEFNEECDRYFPTYLEMLHEVDTMNDCLAHKIDNLLERLKPEFKARYAINSLQHPYLRSMSRMLQRKELGVWKCYQRRSDEIYKFLVQLIELKPYIKRTDCWDDVMDRLGKNCNVENLWPSEAPRTIDEVLVSSVLHLTKG</sequence>
<reference evidence="2" key="1">
    <citation type="journal article" date="2013" name="Nature">
        <title>Draft genome of the wheat A-genome progenitor Triticum urartu.</title>
        <authorList>
            <person name="Ling H.Q."/>
            <person name="Zhao S."/>
            <person name="Liu D."/>
            <person name="Wang J."/>
            <person name="Sun H."/>
            <person name="Zhang C."/>
            <person name="Fan H."/>
            <person name="Li D."/>
            <person name="Dong L."/>
            <person name="Tao Y."/>
            <person name="Gao C."/>
            <person name="Wu H."/>
            <person name="Li Y."/>
            <person name="Cui Y."/>
            <person name="Guo X."/>
            <person name="Zheng S."/>
            <person name="Wang B."/>
            <person name="Yu K."/>
            <person name="Liang Q."/>
            <person name="Yang W."/>
            <person name="Lou X."/>
            <person name="Chen J."/>
            <person name="Feng M."/>
            <person name="Jian J."/>
            <person name="Zhang X."/>
            <person name="Luo G."/>
            <person name="Jiang Y."/>
            <person name="Liu J."/>
            <person name="Wang Z."/>
            <person name="Sha Y."/>
            <person name="Zhang B."/>
            <person name="Wu H."/>
            <person name="Tang D."/>
            <person name="Shen Q."/>
            <person name="Xue P."/>
            <person name="Zou S."/>
            <person name="Wang X."/>
            <person name="Liu X."/>
            <person name="Wang F."/>
            <person name="Yang Y."/>
            <person name="An X."/>
            <person name="Dong Z."/>
            <person name="Zhang K."/>
            <person name="Zhang X."/>
            <person name="Luo M.C."/>
            <person name="Dvorak J."/>
            <person name="Tong Y."/>
            <person name="Wang J."/>
            <person name="Yang H."/>
            <person name="Li Z."/>
            <person name="Wang D."/>
            <person name="Zhang A."/>
            <person name="Wang J."/>
        </authorList>
    </citation>
    <scope>NUCLEOTIDE SEQUENCE</scope>
    <source>
        <strain evidence="2">cv. G1812</strain>
    </source>
</reference>
<keyword evidence="2" id="KW-1185">Reference proteome</keyword>
<reference evidence="1" key="3">
    <citation type="submission" date="2022-06" db="UniProtKB">
        <authorList>
            <consortium name="EnsemblPlants"/>
        </authorList>
    </citation>
    <scope>IDENTIFICATION</scope>
</reference>
<dbReference type="AlphaFoldDB" id="A0A8R7TZL4"/>
<dbReference type="GO" id="GO:0005049">
    <property type="term" value="F:nuclear export signal receptor activity"/>
    <property type="evidence" value="ECO:0007669"/>
    <property type="project" value="InterPro"/>
</dbReference>